<organism evidence="2 3">
    <name type="scientific">Streptosporangium album</name>
    <dbReference type="NCBI Taxonomy" id="47479"/>
    <lineage>
        <taxon>Bacteria</taxon>
        <taxon>Bacillati</taxon>
        <taxon>Actinomycetota</taxon>
        <taxon>Actinomycetes</taxon>
        <taxon>Streptosporangiales</taxon>
        <taxon>Streptosporangiaceae</taxon>
        <taxon>Streptosporangium</taxon>
    </lineage>
</organism>
<reference evidence="2 3" key="1">
    <citation type="submission" date="2020-08" db="EMBL/GenBank/DDBJ databases">
        <title>Sequencing the genomes of 1000 actinobacteria strains.</title>
        <authorList>
            <person name="Klenk H.-P."/>
        </authorList>
    </citation>
    <scope>NUCLEOTIDE SEQUENCE [LARGE SCALE GENOMIC DNA]</scope>
    <source>
        <strain evidence="2 3">DSM 43023</strain>
    </source>
</reference>
<gene>
    <name evidence="2" type="ORF">FHR32_004038</name>
</gene>
<evidence type="ECO:0000256" key="1">
    <source>
        <dbReference type="SAM" id="Phobius"/>
    </source>
</evidence>
<keyword evidence="1" id="KW-1133">Transmembrane helix</keyword>
<protein>
    <recommendedName>
        <fullName evidence="4">DUF3017 domain-containing protein</fullName>
    </recommendedName>
</protein>
<evidence type="ECO:0008006" key="4">
    <source>
        <dbReference type="Google" id="ProtNLM"/>
    </source>
</evidence>
<feature type="transmembrane region" description="Helical" evidence="1">
    <location>
        <begin position="12"/>
        <end position="28"/>
    </location>
</feature>
<keyword evidence="3" id="KW-1185">Reference proteome</keyword>
<accession>A0A7W7WAB2</accession>
<feature type="transmembrane region" description="Helical" evidence="1">
    <location>
        <begin position="34"/>
        <end position="57"/>
    </location>
</feature>
<keyword evidence="1" id="KW-0812">Transmembrane</keyword>
<feature type="transmembrane region" description="Helical" evidence="1">
    <location>
        <begin position="64"/>
        <end position="81"/>
    </location>
</feature>
<name>A0A7W7WAB2_9ACTN</name>
<keyword evidence="1" id="KW-0472">Membrane</keyword>
<dbReference type="Pfam" id="PF11222">
    <property type="entry name" value="DUF3017"/>
    <property type="match status" value="1"/>
</dbReference>
<dbReference type="AlphaFoldDB" id="A0A7W7WAB2"/>
<proteinExistence type="predicted"/>
<comment type="caution">
    <text evidence="2">The sequence shown here is derived from an EMBL/GenBank/DDBJ whole genome shotgun (WGS) entry which is preliminary data.</text>
</comment>
<dbReference type="Proteomes" id="UP000534286">
    <property type="component" value="Unassembled WGS sequence"/>
</dbReference>
<dbReference type="InterPro" id="IPR021385">
    <property type="entry name" value="DUF3017"/>
</dbReference>
<sequence>MSMTRERWGPYPLVLVGAVLAVTFGVLLDPEWGGFSLGAVMALGAVFRLAGGGLLAVRAKATDTLTLGAFGVALMAGSLVLEYPELMPL</sequence>
<evidence type="ECO:0000313" key="3">
    <source>
        <dbReference type="Proteomes" id="UP000534286"/>
    </source>
</evidence>
<dbReference type="EMBL" id="JACHJU010000001">
    <property type="protein sequence ID" value="MBB4939733.1"/>
    <property type="molecule type" value="Genomic_DNA"/>
</dbReference>
<evidence type="ECO:0000313" key="2">
    <source>
        <dbReference type="EMBL" id="MBB4939733.1"/>
    </source>
</evidence>